<sequence length="73" mass="8287">TNVDLFGGESWEEKVQKWVWSGDDRNVRAVWVRGRVVHRLRDGGSHGWKWGWVATGLGVLGAGVWVGRRVFRG</sequence>
<keyword evidence="1" id="KW-0472">Membrane</keyword>
<dbReference type="SUPFAM" id="SSF51338">
    <property type="entry name" value="Composite domain of metallo-dependent hydrolases"/>
    <property type="match status" value="1"/>
</dbReference>
<dbReference type="STRING" id="1448320.A0A319D8P7"/>
<dbReference type="VEuPathDB" id="FungiDB:BO71DRAFT_472637"/>
<dbReference type="Proteomes" id="UP000247810">
    <property type="component" value="Unassembled WGS sequence"/>
</dbReference>
<dbReference type="GO" id="GO:0016810">
    <property type="term" value="F:hydrolase activity, acting on carbon-nitrogen (but not peptide) bonds"/>
    <property type="evidence" value="ECO:0007669"/>
    <property type="project" value="InterPro"/>
</dbReference>
<dbReference type="EMBL" id="KZ826258">
    <property type="protein sequence ID" value="PYH87403.1"/>
    <property type="molecule type" value="Genomic_DNA"/>
</dbReference>
<organism evidence="2 3">
    <name type="scientific">Aspergillus ellipticus CBS 707.79</name>
    <dbReference type="NCBI Taxonomy" id="1448320"/>
    <lineage>
        <taxon>Eukaryota</taxon>
        <taxon>Fungi</taxon>
        <taxon>Dikarya</taxon>
        <taxon>Ascomycota</taxon>
        <taxon>Pezizomycotina</taxon>
        <taxon>Eurotiomycetes</taxon>
        <taxon>Eurotiomycetidae</taxon>
        <taxon>Eurotiales</taxon>
        <taxon>Aspergillaceae</taxon>
        <taxon>Aspergillus</taxon>
        <taxon>Aspergillus subgen. Circumdati</taxon>
    </lineage>
</organism>
<dbReference type="AlphaFoldDB" id="A0A319D8P7"/>
<reference evidence="2 3" key="1">
    <citation type="submission" date="2018-02" db="EMBL/GenBank/DDBJ databases">
        <title>The genomes of Aspergillus section Nigri reveals drivers in fungal speciation.</title>
        <authorList>
            <consortium name="DOE Joint Genome Institute"/>
            <person name="Vesth T.C."/>
            <person name="Nybo J."/>
            <person name="Theobald S."/>
            <person name="Brandl J."/>
            <person name="Frisvad J.C."/>
            <person name="Nielsen K.F."/>
            <person name="Lyhne E.K."/>
            <person name="Kogle M.E."/>
            <person name="Kuo A."/>
            <person name="Riley R."/>
            <person name="Clum A."/>
            <person name="Nolan M."/>
            <person name="Lipzen A."/>
            <person name="Salamov A."/>
            <person name="Henrissat B."/>
            <person name="Wiebenga A."/>
            <person name="De vries R.P."/>
            <person name="Grigoriev I.V."/>
            <person name="Mortensen U.H."/>
            <person name="Andersen M.R."/>
            <person name="Baker S.E."/>
        </authorList>
    </citation>
    <scope>NUCLEOTIDE SEQUENCE [LARGE SCALE GENOMIC DNA]</scope>
    <source>
        <strain evidence="2 3">CBS 707.79</strain>
    </source>
</reference>
<dbReference type="InterPro" id="IPR011059">
    <property type="entry name" value="Metal-dep_hydrolase_composite"/>
</dbReference>
<gene>
    <name evidence="2" type="ORF">BO71DRAFT_472637</name>
</gene>
<feature type="non-terminal residue" evidence="2">
    <location>
        <position position="1"/>
    </location>
</feature>
<evidence type="ECO:0000313" key="3">
    <source>
        <dbReference type="Proteomes" id="UP000247810"/>
    </source>
</evidence>
<name>A0A319D8P7_9EURO</name>
<keyword evidence="3" id="KW-1185">Reference proteome</keyword>
<feature type="transmembrane region" description="Helical" evidence="1">
    <location>
        <begin position="50"/>
        <end position="67"/>
    </location>
</feature>
<dbReference type="Gene3D" id="2.30.40.10">
    <property type="entry name" value="Urease, subunit C, domain 1"/>
    <property type="match status" value="1"/>
</dbReference>
<evidence type="ECO:0000256" key="1">
    <source>
        <dbReference type="SAM" id="Phobius"/>
    </source>
</evidence>
<proteinExistence type="predicted"/>
<dbReference type="OrthoDB" id="194468at2759"/>
<evidence type="ECO:0000313" key="2">
    <source>
        <dbReference type="EMBL" id="PYH87403.1"/>
    </source>
</evidence>
<accession>A0A319D8P7</accession>
<protein>
    <submittedName>
        <fullName evidence="2">Uncharacterized protein</fullName>
    </submittedName>
</protein>
<keyword evidence="1" id="KW-1133">Transmembrane helix</keyword>
<keyword evidence="1" id="KW-0812">Transmembrane</keyword>